<dbReference type="SUPFAM" id="SSF82693">
    <property type="entry name" value="Multidrug efflux transporter AcrB pore domain, PN1, PN2, PC1 and PC2 subdomains"/>
    <property type="match status" value="2"/>
</dbReference>
<evidence type="ECO:0000313" key="3">
    <source>
        <dbReference type="EMBL" id="MFD2671065.1"/>
    </source>
</evidence>
<dbReference type="Pfam" id="PF00873">
    <property type="entry name" value="ACR_tran"/>
    <property type="match status" value="2"/>
</dbReference>
<feature type="transmembrane region" description="Helical" evidence="2">
    <location>
        <begin position="566"/>
        <end position="591"/>
    </location>
</feature>
<dbReference type="Gene3D" id="3.30.70.1430">
    <property type="entry name" value="Multidrug efflux transporter AcrB pore domain"/>
    <property type="match status" value="2"/>
</dbReference>
<evidence type="ECO:0000256" key="1">
    <source>
        <dbReference type="SAM" id="MobiDB-lite"/>
    </source>
</evidence>
<dbReference type="PANTHER" id="PTHR32063">
    <property type="match status" value="1"/>
</dbReference>
<dbReference type="PANTHER" id="PTHR32063:SF0">
    <property type="entry name" value="SWARMING MOTILITY PROTEIN SWRC"/>
    <property type="match status" value="1"/>
</dbReference>
<keyword evidence="2" id="KW-1133">Transmembrane helix</keyword>
<dbReference type="SUPFAM" id="SSF82866">
    <property type="entry name" value="Multidrug efflux transporter AcrB transmembrane domain"/>
    <property type="match status" value="2"/>
</dbReference>
<dbReference type="Gene3D" id="3.30.2090.10">
    <property type="entry name" value="Multidrug efflux transporter AcrB TolC docking domain, DN and DC subdomains"/>
    <property type="match status" value="3"/>
</dbReference>
<reference evidence="4" key="1">
    <citation type="journal article" date="2019" name="Int. J. Syst. Evol. Microbiol.">
        <title>The Global Catalogue of Microorganisms (GCM) 10K type strain sequencing project: providing services to taxonomists for standard genome sequencing and annotation.</title>
        <authorList>
            <consortium name="The Broad Institute Genomics Platform"/>
            <consortium name="The Broad Institute Genome Sequencing Center for Infectious Disease"/>
            <person name="Wu L."/>
            <person name="Ma J."/>
        </authorList>
    </citation>
    <scope>NUCLEOTIDE SEQUENCE [LARGE SCALE GENOMIC DNA]</scope>
    <source>
        <strain evidence="4">KCTC 33676</strain>
    </source>
</reference>
<dbReference type="Proteomes" id="UP001597497">
    <property type="component" value="Unassembled WGS sequence"/>
</dbReference>
<dbReference type="Gene3D" id="3.30.70.1320">
    <property type="entry name" value="Multidrug efflux transporter AcrB pore domain like"/>
    <property type="match status" value="2"/>
</dbReference>
<proteinExistence type="predicted"/>
<organism evidence="3 4">
    <name type="scientific">Marinicrinis sediminis</name>
    <dbReference type="NCBI Taxonomy" id="1652465"/>
    <lineage>
        <taxon>Bacteria</taxon>
        <taxon>Bacillati</taxon>
        <taxon>Bacillota</taxon>
        <taxon>Bacilli</taxon>
        <taxon>Bacillales</taxon>
        <taxon>Paenibacillaceae</taxon>
    </lineage>
</organism>
<keyword evidence="2" id="KW-0812">Transmembrane</keyword>
<sequence>MNLNQLTRFSLKNRVAILLLTALIVAAGWLGSQKINMETYPDVSLPVVVVNTMYPMASAEEVEEQVTTPLEHVLLGLPDYESVTSTSKENLSMIIVKYPFEKDIETARTEVDRAVAKVKLPDEAADSEATTLSLNSAPIYRTAVSSDEFADMQRFLEQTVQPELENIEGVASISLTGGESSSLSIIVDEQQASRYGLTLAHIQSAIEAANFKLPLGLLEAENQSIPLEVQGDLKTMEALKALTLTPALPSPSSPSSPSGTAMPSTAASPSPSQMPKADQKSPSETAGQNQSQSPASVGTSQITLGDVANISMTTERQDISRYNGVDSILLSVQKTDEANTAAVAAAVDERLIELLSGTDYRMDVVLNSGAEVEESVHALMSEGGYGALFTVIVILLFLRNFRATLIAIVSLPISILGTIALLEYFGYTLNIMTLGGMAVAVGRIVDDSIVVIENIYRWKQEHPAMKQREVVFRATREVMGAISSSTIATLIVFLPLVFVGDVIGEFFRPFSLAVVFSISISLLVAILLIPVLGDQLIRKVKPHREQIGSWTRGYRSLLVRSMKRKWLVFSLAFVLLVGSLMLIPALGVAFLPSGSQNQLEATVELSPSATLADTDALASDIEQYLDSQSVVMQHQVSIGFTEGNAIPAGMPQHNDHTATFFITLQDDASIHDHVLQYEQALLELAQAVDEKAVVSIQEVVQNGPPSSDAVDVYLYSDDLAALRAAAKQVENQFLQDDRLKNVRNDMSDTQTKWIFTQTDKGKALNVSPMQLYPLLHERLQPINGGTLSLDDTKWVWNLSYEERLSTREAIADLSMPTTAGQLKVGELFQIEEAAVPAEINHSNGRTSAIVSGQVVNVDETAAVSRAVMDDVEMLALPNNVTLEFTGGLHDITEGFVDLGYAMGAAIVLVFLVLTMTFSGIRTPMVILSSLIFVPIGSLLGLLLTGEPLSMSTMIGLLMLIGIVVTNAVVLLDRAEKNRIAGQDAMEAILEAAVTRLRPILMTALATIFALIPLAMSQSASGFISKGLAVTVIGGLTTSTLLTLVFVPVLYHALTKRKLYRKDMF</sequence>
<dbReference type="RefSeq" id="WP_379928491.1">
    <property type="nucleotide sequence ID" value="NZ_JBHUMM010000008.1"/>
</dbReference>
<feature type="region of interest" description="Disordered" evidence="1">
    <location>
        <begin position="245"/>
        <end position="299"/>
    </location>
</feature>
<gene>
    <name evidence="3" type="ORF">ACFSUC_05550</name>
</gene>
<dbReference type="EMBL" id="JBHUMM010000008">
    <property type="protein sequence ID" value="MFD2671065.1"/>
    <property type="molecule type" value="Genomic_DNA"/>
</dbReference>
<feature type="compositionally biased region" description="Low complexity" evidence="1">
    <location>
        <begin position="255"/>
        <end position="271"/>
    </location>
</feature>
<feature type="transmembrane region" description="Helical" evidence="2">
    <location>
        <begin position="405"/>
        <end position="425"/>
    </location>
</feature>
<feature type="compositionally biased region" description="Polar residues" evidence="1">
    <location>
        <begin position="280"/>
        <end position="299"/>
    </location>
</feature>
<accession>A0ABW5R7K9</accession>
<feature type="transmembrane region" description="Helical" evidence="2">
    <location>
        <begin position="510"/>
        <end position="532"/>
    </location>
</feature>
<name>A0ABW5R7K9_9BACL</name>
<keyword evidence="2" id="KW-0472">Membrane</keyword>
<dbReference type="InterPro" id="IPR027463">
    <property type="entry name" value="AcrB_DN_DC_subdom"/>
</dbReference>
<evidence type="ECO:0000313" key="4">
    <source>
        <dbReference type="Proteomes" id="UP001597497"/>
    </source>
</evidence>
<feature type="transmembrane region" description="Helical" evidence="2">
    <location>
        <begin position="477"/>
        <end position="498"/>
    </location>
</feature>
<dbReference type="PRINTS" id="PR00702">
    <property type="entry name" value="ACRIFLAVINRP"/>
</dbReference>
<comment type="caution">
    <text evidence="3">The sequence shown here is derived from an EMBL/GenBank/DDBJ whole genome shotgun (WGS) entry which is preliminary data.</text>
</comment>
<feature type="transmembrane region" description="Helical" evidence="2">
    <location>
        <begin position="1027"/>
        <end position="1053"/>
    </location>
</feature>
<evidence type="ECO:0000256" key="2">
    <source>
        <dbReference type="SAM" id="Phobius"/>
    </source>
</evidence>
<feature type="transmembrane region" description="Helical" evidence="2">
    <location>
        <begin position="924"/>
        <end position="944"/>
    </location>
</feature>
<feature type="transmembrane region" description="Helical" evidence="2">
    <location>
        <begin position="992"/>
        <end position="1015"/>
    </location>
</feature>
<dbReference type="SUPFAM" id="SSF82714">
    <property type="entry name" value="Multidrug efflux transporter AcrB TolC docking domain, DN and DC subdomains"/>
    <property type="match status" value="1"/>
</dbReference>
<feature type="transmembrane region" description="Helical" evidence="2">
    <location>
        <begin position="898"/>
        <end position="917"/>
    </location>
</feature>
<keyword evidence="4" id="KW-1185">Reference proteome</keyword>
<dbReference type="Gene3D" id="1.20.1640.10">
    <property type="entry name" value="Multidrug efflux transporter AcrB transmembrane domain"/>
    <property type="match status" value="3"/>
</dbReference>
<dbReference type="Gene3D" id="3.30.70.1440">
    <property type="entry name" value="Multidrug efflux transporter AcrB pore domain"/>
    <property type="match status" value="1"/>
</dbReference>
<protein>
    <submittedName>
        <fullName evidence="3">Efflux RND transporter permease subunit</fullName>
    </submittedName>
</protein>
<dbReference type="InterPro" id="IPR001036">
    <property type="entry name" value="Acrflvin-R"/>
</dbReference>
<feature type="transmembrane region" description="Helical" evidence="2">
    <location>
        <begin position="950"/>
        <end position="971"/>
    </location>
</feature>